<dbReference type="RefSeq" id="WP_007143015.1">
    <property type="nucleotide sequence ID" value="NZ_AOLZ01000061.1"/>
</dbReference>
<feature type="compositionally biased region" description="Low complexity" evidence="1">
    <location>
        <begin position="36"/>
        <end position="45"/>
    </location>
</feature>
<evidence type="ECO:0000256" key="1">
    <source>
        <dbReference type="SAM" id="MobiDB-lite"/>
    </source>
</evidence>
<protein>
    <submittedName>
        <fullName evidence="3">Uncharacterized protein</fullName>
    </submittedName>
</protein>
<evidence type="ECO:0000313" key="5">
    <source>
        <dbReference type="Proteomes" id="UP000186547"/>
    </source>
</evidence>
<dbReference type="AlphaFoldDB" id="M0LDZ6"/>
<dbReference type="InterPro" id="IPR006311">
    <property type="entry name" value="TAT_signal"/>
</dbReference>
<dbReference type="EMBL" id="AOLZ01000061">
    <property type="protein sequence ID" value="EMA30180.1"/>
    <property type="molecule type" value="Genomic_DNA"/>
</dbReference>
<reference evidence="2 5" key="1">
    <citation type="journal article" date="2011" name="J. Bacteriol.">
        <title>Genome sequence of Halobiforma lacisalsi AJ5, an extremely halophilic archaeon which harbors a bop gene.</title>
        <authorList>
            <person name="Jiang X."/>
            <person name="Wang S."/>
            <person name="Cheng H."/>
            <person name="Huo Y."/>
            <person name="Zhang X."/>
            <person name="Zhu X."/>
            <person name="Han X."/>
            <person name="Ni P."/>
            <person name="Wu M."/>
        </authorList>
    </citation>
    <scope>NUCLEOTIDE SEQUENCE [LARGE SCALE GENOMIC DNA]</scope>
    <source>
        <strain evidence="2 5">AJ5</strain>
    </source>
</reference>
<reference evidence="2" key="3">
    <citation type="submission" date="2017-01" db="EMBL/GenBank/DDBJ databases">
        <authorList>
            <person name="Mah S.A."/>
            <person name="Swanson W.J."/>
            <person name="Moy G.W."/>
            <person name="Vacquier V.D."/>
        </authorList>
    </citation>
    <scope>NUCLEOTIDE SEQUENCE</scope>
    <source>
        <strain evidence="2">AJ5</strain>
    </source>
</reference>
<dbReference type="Proteomes" id="UP000186547">
    <property type="component" value="Chromosome"/>
</dbReference>
<evidence type="ECO:0000313" key="4">
    <source>
        <dbReference type="Proteomes" id="UP000011555"/>
    </source>
</evidence>
<sequence length="164" mass="17379">MPKNHDTETKTTRTGPSRRRVLEYGGVAVTGGIVGTTGAAGATGDDVNEAPTGDESSSSPSPHSAVDGAMFAYQYAPGRVRVPERDLEWRPSALAPSYRTHVVSYERSPSLRAFLFTDGGLSTETDGNGFDTFALRDVSGCPAGSGSVPLTGVELELEFEREHE</sequence>
<dbReference type="EMBL" id="CP019285">
    <property type="protein sequence ID" value="APW98998.1"/>
    <property type="molecule type" value="Genomic_DNA"/>
</dbReference>
<organism evidence="3 4">
    <name type="scientific">Natronobacterium lacisalsi AJ5</name>
    <dbReference type="NCBI Taxonomy" id="358396"/>
    <lineage>
        <taxon>Archaea</taxon>
        <taxon>Methanobacteriati</taxon>
        <taxon>Methanobacteriota</taxon>
        <taxon>Stenosarchaea group</taxon>
        <taxon>Halobacteria</taxon>
        <taxon>Halobacteriales</taxon>
        <taxon>Natrialbaceae</taxon>
        <taxon>Natronobacterium</taxon>
    </lineage>
</organism>
<proteinExistence type="predicted"/>
<evidence type="ECO:0000313" key="2">
    <source>
        <dbReference type="EMBL" id="APW98998.1"/>
    </source>
</evidence>
<feature type="compositionally biased region" description="Basic and acidic residues" evidence="1">
    <location>
        <begin position="1"/>
        <end position="11"/>
    </location>
</feature>
<dbReference type="PROSITE" id="PS51318">
    <property type="entry name" value="TAT"/>
    <property type="match status" value="1"/>
</dbReference>
<dbReference type="STRING" id="358396.CHINAEXTREME_14980"/>
<dbReference type="eggNOG" id="arCOG11427">
    <property type="taxonomic scope" value="Archaea"/>
</dbReference>
<gene>
    <name evidence="3" type="ORF">C445_16594</name>
    <name evidence="2" type="ORF">CHINAEXTREME_14980</name>
</gene>
<dbReference type="Proteomes" id="UP000011555">
    <property type="component" value="Unassembled WGS sequence"/>
</dbReference>
<dbReference type="GeneID" id="30922454"/>
<dbReference type="KEGG" id="hlc:CHINAEXTREME14980"/>
<accession>M0LDZ6</accession>
<keyword evidence="4" id="KW-1185">Reference proteome</keyword>
<name>M0LDZ6_NATLA</name>
<reference evidence="3 4" key="2">
    <citation type="journal article" date="2014" name="PLoS Genet.">
        <title>Phylogenetically driven sequencing of extremely halophilic archaea reveals strategies for static and dynamic osmo-response.</title>
        <authorList>
            <person name="Becker E.A."/>
            <person name="Seitzer P.M."/>
            <person name="Tritt A."/>
            <person name="Larsen D."/>
            <person name="Krusor M."/>
            <person name="Yao A.I."/>
            <person name="Wu D."/>
            <person name="Madern D."/>
            <person name="Eisen J.A."/>
            <person name="Darling A.E."/>
            <person name="Facciotti M.T."/>
        </authorList>
    </citation>
    <scope>NUCLEOTIDE SEQUENCE [LARGE SCALE GENOMIC DNA]</scope>
    <source>
        <strain evidence="3 4">AJ5</strain>
    </source>
</reference>
<feature type="region of interest" description="Disordered" evidence="1">
    <location>
        <begin position="1"/>
        <end position="68"/>
    </location>
</feature>
<evidence type="ECO:0000313" key="3">
    <source>
        <dbReference type="EMBL" id="EMA30180.1"/>
    </source>
</evidence>